<evidence type="ECO:0000313" key="1">
    <source>
        <dbReference type="EMBL" id="KGF95026.1"/>
    </source>
</evidence>
<name>A0A0A2A2F5_PROMR</name>
<reference evidence="2" key="1">
    <citation type="journal article" date="2014" name="Sci. Data">
        <title>Genomes of diverse isolates of the marine cyanobacterium Prochlorococcus.</title>
        <authorList>
            <person name="Biller S."/>
            <person name="Berube P."/>
            <person name="Thompson J."/>
            <person name="Kelly L."/>
            <person name="Roggensack S."/>
            <person name="Awad L."/>
            <person name="Roache-Johnson K."/>
            <person name="Ding H."/>
            <person name="Giovannoni S.J."/>
            <person name="Moore L.R."/>
            <person name="Chisholm S.W."/>
        </authorList>
    </citation>
    <scope>NUCLEOTIDE SEQUENCE [LARGE SCALE GENOMIC DNA]</scope>
    <source>
        <strain evidence="2">MIT 9201</strain>
    </source>
</reference>
<dbReference type="AlphaFoldDB" id="A0A0A2A2F5"/>
<gene>
    <name evidence="1" type="ORF">EU95_1648</name>
</gene>
<evidence type="ECO:0000313" key="2">
    <source>
        <dbReference type="Proteomes" id="UP000030355"/>
    </source>
</evidence>
<comment type="caution">
    <text evidence="1">The sequence shown here is derived from an EMBL/GenBank/DDBJ whole genome shotgun (WGS) entry which is preliminary data.</text>
</comment>
<dbReference type="Proteomes" id="UP000030355">
    <property type="component" value="Unassembled WGS sequence"/>
</dbReference>
<accession>A0A0A2A2F5</accession>
<organism evidence="1 2">
    <name type="scientific">Prochlorococcus marinus str. MIT 9201</name>
    <dbReference type="NCBI Taxonomy" id="93057"/>
    <lineage>
        <taxon>Bacteria</taxon>
        <taxon>Bacillati</taxon>
        <taxon>Cyanobacteriota</taxon>
        <taxon>Cyanophyceae</taxon>
        <taxon>Synechococcales</taxon>
        <taxon>Prochlorococcaceae</taxon>
        <taxon>Prochlorococcus</taxon>
    </lineage>
</organism>
<sequence length="37" mass="4440">MKVECCFVNNTIKKCKVKQKNPQFNKNENKYLVDFCL</sequence>
<proteinExistence type="predicted"/>
<dbReference type="EMBL" id="JNAL01000017">
    <property type="protein sequence ID" value="KGF95026.1"/>
    <property type="molecule type" value="Genomic_DNA"/>
</dbReference>
<protein>
    <submittedName>
        <fullName evidence="1">Uncharacterized protein</fullName>
    </submittedName>
</protein>